<keyword evidence="3" id="KW-1185">Reference proteome</keyword>
<accession>A0A4R0NWX3</accession>
<feature type="domain" description="PKD" evidence="1">
    <location>
        <begin position="586"/>
        <end position="640"/>
    </location>
</feature>
<protein>
    <submittedName>
        <fullName evidence="2">T9SS type B sorting domain-containing protein</fullName>
    </submittedName>
</protein>
<dbReference type="InterPro" id="IPR035986">
    <property type="entry name" value="PKD_dom_sf"/>
</dbReference>
<gene>
    <name evidence="2" type="ORF">EZ437_06295</name>
</gene>
<dbReference type="Pfam" id="PF13585">
    <property type="entry name" value="CHU_C"/>
    <property type="match status" value="1"/>
</dbReference>
<dbReference type="Pfam" id="PF17517">
    <property type="entry name" value="IgGFc_binding"/>
    <property type="match status" value="1"/>
</dbReference>
<dbReference type="PROSITE" id="PS50093">
    <property type="entry name" value="PKD"/>
    <property type="match status" value="1"/>
</dbReference>
<dbReference type="RefSeq" id="WP_131594312.1">
    <property type="nucleotide sequence ID" value="NZ_SJSL01000001.1"/>
</dbReference>
<proteinExistence type="predicted"/>
<organism evidence="2 3">
    <name type="scientific">Pedobacter psychroterrae</name>
    <dbReference type="NCBI Taxonomy" id="2530453"/>
    <lineage>
        <taxon>Bacteria</taxon>
        <taxon>Pseudomonadati</taxon>
        <taxon>Bacteroidota</taxon>
        <taxon>Sphingobacteriia</taxon>
        <taxon>Sphingobacteriales</taxon>
        <taxon>Sphingobacteriaceae</taxon>
        <taxon>Pedobacter</taxon>
    </lineage>
</organism>
<dbReference type="SMART" id="SM00089">
    <property type="entry name" value="PKD"/>
    <property type="match status" value="1"/>
</dbReference>
<evidence type="ECO:0000313" key="3">
    <source>
        <dbReference type="Proteomes" id="UP000293347"/>
    </source>
</evidence>
<evidence type="ECO:0000313" key="2">
    <source>
        <dbReference type="EMBL" id="TCD03564.1"/>
    </source>
</evidence>
<dbReference type="InterPro" id="IPR026341">
    <property type="entry name" value="T9SS_type_B"/>
</dbReference>
<comment type="caution">
    <text evidence="2">The sequence shown here is derived from an EMBL/GenBank/DDBJ whole genome shotgun (WGS) entry which is preliminary data.</text>
</comment>
<name>A0A4R0NWX3_9SPHI</name>
<dbReference type="NCBIfam" id="TIGR04131">
    <property type="entry name" value="Bac_Flav_CTERM"/>
    <property type="match status" value="1"/>
</dbReference>
<dbReference type="AlphaFoldDB" id="A0A4R0NWX3"/>
<dbReference type="Pfam" id="PF18911">
    <property type="entry name" value="PKD_4"/>
    <property type="match status" value="1"/>
</dbReference>
<dbReference type="EMBL" id="SJSL01000001">
    <property type="protein sequence ID" value="TCD03564.1"/>
    <property type="molecule type" value="Genomic_DNA"/>
</dbReference>
<dbReference type="CDD" id="cd00146">
    <property type="entry name" value="PKD"/>
    <property type="match status" value="1"/>
</dbReference>
<reference evidence="2 3" key="1">
    <citation type="submission" date="2019-02" db="EMBL/GenBank/DDBJ databases">
        <title>Pedobacter sp. RP-1-14 sp. nov., isolated from Arctic soil.</title>
        <authorList>
            <person name="Dahal R.H."/>
        </authorList>
    </citation>
    <scope>NUCLEOTIDE SEQUENCE [LARGE SCALE GENOMIC DNA]</scope>
    <source>
        <strain evidence="2 3">RP-1-14</strain>
    </source>
</reference>
<dbReference type="SUPFAM" id="SSF49299">
    <property type="entry name" value="PKD domain"/>
    <property type="match status" value="1"/>
</dbReference>
<dbReference type="PANTHER" id="PTHR46534:SF1">
    <property type="entry name" value="IGGFC-BINDING PROTEIN N-TERMINAL DOMAIN-CONTAINING PROTEIN"/>
    <property type="match status" value="1"/>
</dbReference>
<sequence>MKGAGRVFILVFVLLLTKISGYSQNISNEGTEFWVVFPTHDPTNQVDLANIRIYITSKTNSSGTVVCGTFSRPFTARPNQVEEILVPRFEAYIDANQRNSVLNNKAIRIKVNDGEGKIAVYAHIYAGRRSAASLVLPVESLGQKYHSMNYTQDVNGHNFLVLAATEPNTQLLIHHGNQPISVTLEKAGDVYEYMPGNGTDLTGVYVEIDPASPDNCNKRFAVFSGSTSNTIGSCNRPSRDPLFQQLYPVSSWGKTYGIIPFFNRRHIIRIVAQEDNTKVQFNGQSINLNNGQYYESAQLSGAGFVSADKNISVAQYSLTQSCSGINGEELLGDPEMVLLNPIEFNIKAVTLFSSTAQDIRERYINVCMKTNATGSFRINGQQIGINWTVISSNPEYSFMQLRIFDTNSTLSANEGFNAIAYGFGTTESYAYSAGTTLAANNYLRIKNRLTNLESENACIDQSSDFKIFLPAPAEEITWLLDNEPPVNGSITPTDILTDASGIKTYEYTYVYGKIFSELRQHNMVVKVKLPTIGSCIGNEYIYNYTFDVEPIPVADFSFTNLGCEFDGTTFTDLSDSKLLTKPIGKWLWDFGDGSNPVYDKNPVHKFPTTGSYEVKLSVATADGCMSEVWTKIVKVTLVPSPVVVFDPIPKVCVNGGLFTVKTARETKGVNGAGQYSGPGITPDGVFDPKIAGVGIHEITYTYIGDQITEGKTFCQDIKKQTITVTPIPVVELEKDFYILVDGAKAFNARTSGPPAAYKWAPATGLDRDDVLNPVIKGEVDRVYTLTATTAEGCITIDTITVHVLDGIKVTNAFSPNGDGINDVWKIEYIDSYPNATVQIFNRYGAIVFSSKGYAMPFDGKYQNKDLATETYFYVIDPGNGKARKTGSLSIIR</sequence>
<dbReference type="OrthoDB" id="7794186at2"/>
<dbReference type="InterPro" id="IPR022409">
    <property type="entry name" value="PKD/Chitinase_dom"/>
</dbReference>
<dbReference type="Gene3D" id="2.60.40.10">
    <property type="entry name" value="Immunoglobulins"/>
    <property type="match status" value="1"/>
</dbReference>
<dbReference type="Proteomes" id="UP000293347">
    <property type="component" value="Unassembled WGS sequence"/>
</dbReference>
<evidence type="ECO:0000259" key="1">
    <source>
        <dbReference type="PROSITE" id="PS50093"/>
    </source>
</evidence>
<dbReference type="InterPro" id="IPR013783">
    <property type="entry name" value="Ig-like_fold"/>
</dbReference>
<dbReference type="PANTHER" id="PTHR46534">
    <property type="entry name" value="IGGFC_BINDING DOMAIN-CONTAINING PROTEIN"/>
    <property type="match status" value="1"/>
</dbReference>
<dbReference type="InterPro" id="IPR000601">
    <property type="entry name" value="PKD_dom"/>
</dbReference>
<dbReference type="InterPro" id="IPR035234">
    <property type="entry name" value="IgGFc-bd_N"/>
</dbReference>